<dbReference type="RefSeq" id="WP_245375877.1">
    <property type="nucleotide sequence ID" value="NZ_JAGGLB010000023.1"/>
</dbReference>
<evidence type="ECO:0000256" key="3">
    <source>
        <dbReference type="ARBA" id="ARBA00023186"/>
    </source>
</evidence>
<evidence type="ECO:0000259" key="4">
    <source>
        <dbReference type="SMART" id="SM00382"/>
    </source>
</evidence>
<reference evidence="6 7" key="1">
    <citation type="submission" date="2021-03" db="EMBL/GenBank/DDBJ databases">
        <title>Genomic Encyclopedia of Type Strains, Phase IV (KMG-IV): sequencing the most valuable type-strain genomes for metagenomic binning, comparative biology and taxonomic classification.</title>
        <authorList>
            <person name="Goeker M."/>
        </authorList>
    </citation>
    <scope>NUCLEOTIDE SEQUENCE [LARGE SCALE GENOMIC DNA]</scope>
    <source>
        <strain evidence="6 7">DSM 26048</strain>
    </source>
</reference>
<dbReference type="GO" id="GO:0005524">
    <property type="term" value="F:ATP binding"/>
    <property type="evidence" value="ECO:0007669"/>
    <property type="project" value="UniProtKB-KW"/>
</dbReference>
<proteinExistence type="predicted"/>
<accession>A0ABS4J2I2</accession>
<keyword evidence="6" id="KW-0378">Hydrolase</keyword>
<dbReference type="Pfam" id="PF10431">
    <property type="entry name" value="ClpB_D2-small"/>
    <property type="match status" value="1"/>
</dbReference>
<dbReference type="EMBL" id="JAGGLB010000023">
    <property type="protein sequence ID" value="MBP1994040.1"/>
    <property type="molecule type" value="Genomic_DNA"/>
</dbReference>
<dbReference type="Proteomes" id="UP001519287">
    <property type="component" value="Unassembled WGS sequence"/>
</dbReference>
<dbReference type="PRINTS" id="PR00300">
    <property type="entry name" value="CLPPROTEASEA"/>
</dbReference>
<keyword evidence="2 6" id="KW-0067">ATP-binding</keyword>
<feature type="domain" description="AAA+ ATPase" evidence="4">
    <location>
        <begin position="73"/>
        <end position="220"/>
    </location>
</feature>
<dbReference type="InterPro" id="IPR027417">
    <property type="entry name" value="P-loop_NTPase"/>
</dbReference>
<dbReference type="SMART" id="SM00382">
    <property type="entry name" value="AAA"/>
    <property type="match status" value="1"/>
</dbReference>
<keyword evidence="3" id="KW-0143">Chaperone</keyword>
<organism evidence="6 7">
    <name type="scientific">Paenibacillus eucommiae</name>
    <dbReference type="NCBI Taxonomy" id="1355755"/>
    <lineage>
        <taxon>Bacteria</taxon>
        <taxon>Bacillati</taxon>
        <taxon>Bacillota</taxon>
        <taxon>Bacilli</taxon>
        <taxon>Bacillales</taxon>
        <taxon>Paenibacillaceae</taxon>
        <taxon>Paenibacillus</taxon>
    </lineage>
</organism>
<dbReference type="InterPro" id="IPR003593">
    <property type="entry name" value="AAA+_ATPase"/>
</dbReference>
<dbReference type="InterPro" id="IPR001270">
    <property type="entry name" value="ClpA/B"/>
</dbReference>
<dbReference type="Gene3D" id="3.40.50.300">
    <property type="entry name" value="P-loop containing nucleotide triphosphate hydrolases"/>
    <property type="match status" value="1"/>
</dbReference>
<evidence type="ECO:0000259" key="5">
    <source>
        <dbReference type="SMART" id="SM01086"/>
    </source>
</evidence>
<dbReference type="InterPro" id="IPR050130">
    <property type="entry name" value="ClpA_ClpB"/>
</dbReference>
<keyword evidence="6" id="KW-0645">Protease</keyword>
<evidence type="ECO:0000313" key="7">
    <source>
        <dbReference type="Proteomes" id="UP001519287"/>
    </source>
</evidence>
<gene>
    <name evidence="6" type="ORF">J2Z66_005666</name>
</gene>
<dbReference type="SMART" id="SM01086">
    <property type="entry name" value="ClpB_D2-small"/>
    <property type="match status" value="1"/>
</dbReference>
<feature type="domain" description="Clp ATPase C-terminal" evidence="5">
    <location>
        <begin position="268"/>
        <end position="358"/>
    </location>
</feature>
<dbReference type="SUPFAM" id="SSF52540">
    <property type="entry name" value="P-loop containing nucleoside triphosphate hydrolases"/>
    <property type="match status" value="1"/>
</dbReference>
<dbReference type="InterPro" id="IPR003959">
    <property type="entry name" value="ATPase_AAA_core"/>
</dbReference>
<dbReference type="PANTHER" id="PTHR11638:SF18">
    <property type="entry name" value="HEAT SHOCK PROTEIN 104"/>
    <property type="match status" value="1"/>
</dbReference>
<evidence type="ECO:0000256" key="1">
    <source>
        <dbReference type="ARBA" id="ARBA00022741"/>
    </source>
</evidence>
<dbReference type="CDD" id="cd19499">
    <property type="entry name" value="RecA-like_ClpB_Hsp104-like"/>
    <property type="match status" value="1"/>
</dbReference>
<protein>
    <submittedName>
        <fullName evidence="6">ATP-dependent Clp protease ATP-binding subunit ClpA</fullName>
    </submittedName>
</protein>
<name>A0ABS4J2I2_9BACL</name>
<dbReference type="GO" id="GO:0006508">
    <property type="term" value="P:proteolysis"/>
    <property type="evidence" value="ECO:0007669"/>
    <property type="project" value="UniProtKB-KW"/>
</dbReference>
<dbReference type="InterPro" id="IPR019489">
    <property type="entry name" value="Clp_ATPase_C"/>
</dbReference>
<keyword evidence="7" id="KW-1185">Reference proteome</keyword>
<evidence type="ECO:0000313" key="6">
    <source>
        <dbReference type="EMBL" id="MBP1994040.1"/>
    </source>
</evidence>
<dbReference type="Pfam" id="PF07724">
    <property type="entry name" value="AAA_2"/>
    <property type="match status" value="1"/>
</dbReference>
<keyword evidence="1" id="KW-0547">Nucleotide-binding</keyword>
<dbReference type="Gene3D" id="1.10.8.60">
    <property type="match status" value="1"/>
</dbReference>
<comment type="caution">
    <text evidence="6">The sequence shown here is derived from an EMBL/GenBank/DDBJ whole genome shotgun (WGS) entry which is preliminary data.</text>
</comment>
<dbReference type="GO" id="GO:0008233">
    <property type="term" value="F:peptidase activity"/>
    <property type="evidence" value="ECO:0007669"/>
    <property type="project" value="UniProtKB-KW"/>
</dbReference>
<dbReference type="PANTHER" id="PTHR11638">
    <property type="entry name" value="ATP-DEPENDENT CLP PROTEASE"/>
    <property type="match status" value="1"/>
</dbReference>
<sequence>MPFINDKLRAVQDNHRERDERERRTAAASRYKFDVQDVMEKLRASIYGQERALEAMEHMLMVVKAEISDPEKPLYIGLFLGPTGVGKTEIVKVLAEAIYGDRNHFCRVDMNTLSLEHYAAALTGAPPGYVGSKEGASVLDKEKIEGTYSRPGIILFDEIEKASHQVIQALLNVFDNGLMRMSSGSDVIDFKNTMIFMTSNLGAREIFQFTDRRFSYLFQRLTHYMQPKNWGNSNMEPLLEKLMKKKLERTFPPEYLNRMDDMIIFEWLRKTTMNRMIDKLMQQMLVRLGKHHCQLLLQESAVSFLMEEGYDKRYGGRAMKRALRKYVEVPLADRLIRRPDKEHAVTYKVERRGGESRLSFVEVSNNDDLS</sequence>
<evidence type="ECO:0000256" key="2">
    <source>
        <dbReference type="ARBA" id="ARBA00022840"/>
    </source>
</evidence>